<evidence type="ECO:0000256" key="7">
    <source>
        <dbReference type="ARBA" id="ARBA00023163"/>
    </source>
</evidence>
<keyword evidence="6 8" id="KW-0238">DNA-binding</keyword>
<dbReference type="NCBIfam" id="TIGR01529">
    <property type="entry name" value="argR_whole"/>
    <property type="match status" value="1"/>
</dbReference>
<evidence type="ECO:0000256" key="9">
    <source>
        <dbReference type="NCBIfam" id="TIGR01529"/>
    </source>
</evidence>
<dbReference type="PANTHER" id="PTHR34471:SF1">
    <property type="entry name" value="ARGININE REPRESSOR"/>
    <property type="match status" value="1"/>
</dbReference>
<dbReference type="PRINTS" id="PR01467">
    <property type="entry name" value="ARGREPRESSOR"/>
</dbReference>
<evidence type="ECO:0000256" key="4">
    <source>
        <dbReference type="ARBA" id="ARBA00022491"/>
    </source>
</evidence>
<keyword evidence="7 8" id="KW-0804">Transcription</keyword>
<feature type="domain" description="Arginine repressor C-terminal" evidence="12">
    <location>
        <begin position="97"/>
        <end position="161"/>
    </location>
</feature>
<evidence type="ECO:0000256" key="10">
    <source>
        <dbReference type="SAM" id="MobiDB-lite"/>
    </source>
</evidence>
<dbReference type="InterPro" id="IPR036388">
    <property type="entry name" value="WH-like_DNA-bd_sf"/>
</dbReference>
<keyword evidence="8" id="KW-0028">Amino-acid biosynthesis</keyword>
<dbReference type="SUPFAM" id="SSF46785">
    <property type="entry name" value="Winged helix' DNA-binding domain"/>
    <property type="match status" value="1"/>
</dbReference>
<feature type="region of interest" description="Disordered" evidence="10">
    <location>
        <begin position="169"/>
        <end position="190"/>
    </location>
</feature>
<dbReference type="Gene3D" id="1.10.10.10">
    <property type="entry name" value="Winged helix-like DNA-binding domain superfamily/Winged helix DNA-binding domain"/>
    <property type="match status" value="1"/>
</dbReference>
<evidence type="ECO:0000256" key="1">
    <source>
        <dbReference type="ARBA" id="ARBA00004496"/>
    </source>
</evidence>
<dbReference type="InterPro" id="IPR020899">
    <property type="entry name" value="Arg_repress_C"/>
</dbReference>
<dbReference type="HAMAP" id="MF_00173">
    <property type="entry name" value="Arg_repressor"/>
    <property type="match status" value="1"/>
</dbReference>
<evidence type="ECO:0000313" key="14">
    <source>
        <dbReference type="Proteomes" id="UP000313948"/>
    </source>
</evidence>
<reference evidence="13 14" key="1">
    <citation type="submission" date="2019-05" db="EMBL/GenBank/DDBJ databases">
        <title>Georgenia *** sp. nov., and Georgenia *** sp. nov., isolated from the intestinal contents of plateau pika (Ochotona curzoniae) in the Qinghai-Tibet plateau of China.</title>
        <authorList>
            <person name="Tian Z."/>
        </authorList>
    </citation>
    <scope>NUCLEOTIDE SEQUENCE [LARGE SCALE GENOMIC DNA]</scope>
    <source>
        <strain evidence="13 14">Z294</strain>
    </source>
</reference>
<keyword evidence="5 8" id="KW-0805">Transcription regulation</keyword>
<dbReference type="Gene3D" id="3.30.1360.40">
    <property type="match status" value="1"/>
</dbReference>
<evidence type="ECO:0000256" key="2">
    <source>
        <dbReference type="ARBA" id="ARBA00008316"/>
    </source>
</evidence>
<evidence type="ECO:0000259" key="11">
    <source>
        <dbReference type="Pfam" id="PF01316"/>
    </source>
</evidence>
<dbReference type="Pfam" id="PF02863">
    <property type="entry name" value="Arg_repressor_C"/>
    <property type="match status" value="1"/>
</dbReference>
<dbReference type="Proteomes" id="UP000313948">
    <property type="component" value="Chromosome"/>
</dbReference>
<evidence type="ECO:0000313" key="13">
    <source>
        <dbReference type="EMBL" id="QDB79774.1"/>
    </source>
</evidence>
<keyword evidence="4 8" id="KW-0678">Repressor</keyword>
<evidence type="ECO:0000256" key="6">
    <source>
        <dbReference type="ARBA" id="ARBA00023125"/>
    </source>
</evidence>
<name>A0ABX5VMP9_9MICO</name>
<feature type="domain" description="Arginine repressor DNA-binding" evidence="11">
    <location>
        <begin position="5"/>
        <end position="72"/>
    </location>
</feature>
<evidence type="ECO:0000256" key="8">
    <source>
        <dbReference type="HAMAP-Rule" id="MF_00173"/>
    </source>
</evidence>
<evidence type="ECO:0000256" key="5">
    <source>
        <dbReference type="ARBA" id="ARBA00023015"/>
    </source>
</evidence>
<keyword evidence="3 8" id="KW-0963">Cytoplasm</keyword>
<dbReference type="InterPro" id="IPR036251">
    <property type="entry name" value="Arg_repress_C_sf"/>
</dbReference>
<comment type="similarity">
    <text evidence="2 8">Belongs to the ArgR family.</text>
</comment>
<dbReference type="RefSeq" id="WP_139948743.1">
    <property type="nucleotide sequence ID" value="NZ_CP040899.1"/>
</dbReference>
<protein>
    <recommendedName>
        <fullName evidence="8 9">Arginine repressor</fullName>
    </recommendedName>
</protein>
<dbReference type="Pfam" id="PF01316">
    <property type="entry name" value="Arg_repressor"/>
    <property type="match status" value="1"/>
</dbReference>
<dbReference type="InterPro" id="IPR020900">
    <property type="entry name" value="Arg_repress_DNA-bd"/>
</dbReference>
<dbReference type="SUPFAM" id="SSF55252">
    <property type="entry name" value="C-terminal domain of arginine repressor"/>
    <property type="match status" value="1"/>
</dbReference>
<dbReference type="EMBL" id="CP040899">
    <property type="protein sequence ID" value="QDB79774.1"/>
    <property type="molecule type" value="Genomic_DNA"/>
</dbReference>
<evidence type="ECO:0000256" key="3">
    <source>
        <dbReference type="ARBA" id="ARBA00022490"/>
    </source>
</evidence>
<dbReference type="InterPro" id="IPR036390">
    <property type="entry name" value="WH_DNA-bd_sf"/>
</dbReference>
<comment type="pathway">
    <text evidence="8">Amino-acid biosynthesis; L-arginine biosynthesis [regulation].</text>
</comment>
<proteinExistence type="inferred from homology"/>
<keyword evidence="8" id="KW-0055">Arginine biosynthesis</keyword>
<gene>
    <name evidence="8 13" type="primary">argR</name>
    <name evidence="13" type="ORF">FE251_10615</name>
</gene>
<keyword evidence="14" id="KW-1185">Reference proteome</keyword>
<sequence>MSIPVTRAARHALIARLLSQQRISSQGELSAQLASHGVQVTQATLSRDLVELRAGKITLPGGGQVYALPEEGAAGAMAPPVAPGEGHGVARLARWCSELLVSADRADALVVLRTPAGAAQLLASAVDTAVLPEVIGTIAGDDTVLVITRDGKAGAELTARLLALAAPSTNGPARAGADRPIAPSIERDSA</sequence>
<dbReference type="PANTHER" id="PTHR34471">
    <property type="entry name" value="ARGININE REPRESSOR"/>
    <property type="match status" value="1"/>
</dbReference>
<comment type="function">
    <text evidence="8">Regulates arginine biosynthesis genes.</text>
</comment>
<dbReference type="InterPro" id="IPR001669">
    <property type="entry name" value="Arg_repress"/>
</dbReference>
<evidence type="ECO:0000259" key="12">
    <source>
        <dbReference type="Pfam" id="PF02863"/>
    </source>
</evidence>
<comment type="subcellular location">
    <subcellularLocation>
        <location evidence="1 8">Cytoplasm</location>
    </subcellularLocation>
</comment>
<accession>A0ABX5VMP9</accession>
<organism evidence="13 14">
    <name type="scientific">Georgenia wutianyii</name>
    <dbReference type="NCBI Taxonomy" id="2585135"/>
    <lineage>
        <taxon>Bacteria</taxon>
        <taxon>Bacillati</taxon>
        <taxon>Actinomycetota</taxon>
        <taxon>Actinomycetes</taxon>
        <taxon>Micrococcales</taxon>
        <taxon>Bogoriellaceae</taxon>
        <taxon>Georgenia</taxon>
    </lineage>
</organism>